<dbReference type="Proteomes" id="UP000291020">
    <property type="component" value="Unassembled WGS sequence"/>
</dbReference>
<evidence type="ECO:0000256" key="2">
    <source>
        <dbReference type="SAM" id="MobiDB-lite"/>
    </source>
</evidence>
<keyword evidence="1" id="KW-0863">Zinc-finger</keyword>
<feature type="compositionally biased region" description="Low complexity" evidence="2">
    <location>
        <begin position="117"/>
        <end position="135"/>
    </location>
</feature>
<evidence type="ECO:0000259" key="4">
    <source>
        <dbReference type="PROSITE" id="PS50804"/>
    </source>
</evidence>
<dbReference type="Gene3D" id="1.10.4020.10">
    <property type="entry name" value="DNA breaking-rejoining enzymes"/>
    <property type="match status" value="1"/>
</dbReference>
<reference evidence="5" key="2">
    <citation type="submission" date="2025-08" db="UniProtKB">
        <authorList>
            <consortium name="Ensembl"/>
        </authorList>
    </citation>
    <scope>IDENTIFICATION</scope>
</reference>
<name>A0A452ITM0_9SAUR</name>
<dbReference type="SUPFAM" id="SSF57756">
    <property type="entry name" value="Retrovirus zinc finger-like domains"/>
    <property type="match status" value="1"/>
</dbReference>
<evidence type="ECO:0000256" key="1">
    <source>
        <dbReference type="PROSITE-ProRule" id="PRU00047"/>
    </source>
</evidence>
<dbReference type="SMART" id="SM00431">
    <property type="entry name" value="SCAN"/>
    <property type="match status" value="1"/>
</dbReference>
<dbReference type="PROSITE" id="PS50804">
    <property type="entry name" value="SCAN_BOX"/>
    <property type="match status" value="1"/>
</dbReference>
<proteinExistence type="predicted"/>
<feature type="region of interest" description="Disordered" evidence="2">
    <location>
        <begin position="94"/>
        <end position="148"/>
    </location>
</feature>
<dbReference type="InterPro" id="IPR001878">
    <property type="entry name" value="Znf_CCHC"/>
</dbReference>
<reference evidence="5" key="3">
    <citation type="submission" date="2025-09" db="UniProtKB">
        <authorList>
            <consortium name="Ensembl"/>
        </authorList>
    </citation>
    <scope>IDENTIFICATION</scope>
</reference>
<accession>A0A452ITM0</accession>
<dbReference type="AlphaFoldDB" id="A0A452ITM0"/>
<dbReference type="Pfam" id="PF02023">
    <property type="entry name" value="SCAN"/>
    <property type="match status" value="1"/>
</dbReference>
<feature type="domain" description="SCAN box" evidence="4">
    <location>
        <begin position="13"/>
        <end position="88"/>
    </location>
</feature>
<dbReference type="GO" id="GO:0003676">
    <property type="term" value="F:nucleic acid binding"/>
    <property type="evidence" value="ECO:0007669"/>
    <property type="project" value="InterPro"/>
</dbReference>
<dbReference type="InterPro" id="IPR003309">
    <property type="entry name" value="SCAN_dom"/>
</dbReference>
<feature type="domain" description="CCHC-type" evidence="3">
    <location>
        <begin position="161"/>
        <end position="174"/>
    </location>
</feature>
<dbReference type="SUPFAM" id="SSF47353">
    <property type="entry name" value="Retrovirus capsid dimerization domain-like"/>
    <property type="match status" value="1"/>
</dbReference>
<evidence type="ECO:0008006" key="7">
    <source>
        <dbReference type="Google" id="ProtNLM"/>
    </source>
</evidence>
<dbReference type="PANTHER" id="PTHR46888">
    <property type="entry name" value="ZINC KNUCKLE DOMAINCONTAINING PROTEIN-RELATED"/>
    <property type="match status" value="1"/>
</dbReference>
<reference evidence="6" key="1">
    <citation type="journal article" date="2017" name="PLoS ONE">
        <title>The Agassiz's desert tortoise genome provides a resource for the conservation of a threatened species.</title>
        <authorList>
            <person name="Tollis M."/>
            <person name="DeNardo D.F."/>
            <person name="Cornelius J.A."/>
            <person name="Dolby G.A."/>
            <person name="Edwards T."/>
            <person name="Henen B.T."/>
            <person name="Karl A.E."/>
            <person name="Murphy R.W."/>
            <person name="Kusumi K."/>
        </authorList>
    </citation>
    <scope>NUCLEOTIDE SEQUENCE [LARGE SCALE GENOMIC DNA]</scope>
</reference>
<protein>
    <recommendedName>
        <fullName evidence="7">CCHC-type domain-containing protein</fullName>
    </recommendedName>
</protein>
<evidence type="ECO:0000313" key="6">
    <source>
        <dbReference type="Proteomes" id="UP000291020"/>
    </source>
</evidence>
<evidence type="ECO:0000313" key="5">
    <source>
        <dbReference type="Ensembl" id="ENSGAGP00000031397.1"/>
    </source>
</evidence>
<keyword evidence="1" id="KW-0862">Zinc</keyword>
<dbReference type="GO" id="GO:0008270">
    <property type="term" value="F:zinc ion binding"/>
    <property type="evidence" value="ECO:0007669"/>
    <property type="project" value="UniProtKB-KW"/>
</dbReference>
<dbReference type="InterPro" id="IPR038269">
    <property type="entry name" value="SCAN_sf"/>
</dbReference>
<dbReference type="PANTHER" id="PTHR46888:SF1">
    <property type="entry name" value="RIBONUCLEASE H"/>
    <property type="match status" value="1"/>
</dbReference>
<dbReference type="Ensembl" id="ENSGAGT00000035613.1">
    <property type="protein sequence ID" value="ENSGAGP00000031397.1"/>
    <property type="gene ID" value="ENSGAGG00000022561.1"/>
</dbReference>
<organism evidence="5 6">
    <name type="scientific">Gopherus agassizii</name>
    <name type="common">Agassiz's desert tortoise</name>
    <dbReference type="NCBI Taxonomy" id="38772"/>
    <lineage>
        <taxon>Eukaryota</taxon>
        <taxon>Metazoa</taxon>
        <taxon>Chordata</taxon>
        <taxon>Craniata</taxon>
        <taxon>Vertebrata</taxon>
        <taxon>Euteleostomi</taxon>
        <taxon>Archelosauria</taxon>
        <taxon>Testudinata</taxon>
        <taxon>Testudines</taxon>
        <taxon>Cryptodira</taxon>
        <taxon>Durocryptodira</taxon>
        <taxon>Testudinoidea</taxon>
        <taxon>Testudinidae</taxon>
        <taxon>Gopherus</taxon>
    </lineage>
</organism>
<sequence length="222" mass="24581">MPPGSQGAGQEWFRGLTYPAGARPRMVAQELQETCRRWLQPEHRTSEELAEQVILEQFTHILPSRGRAWVLRHRPATLAGAVTLMEDFLAAEAPVGPTNRATPPGPERPNPEKKATPTRAAATSAQPAQALTPAPRKMRWSPSRDFPRIWPRSERTDLGPCFSCSKTGHLQRDCLRREFTFGQVCSGEARARRPQPAKITVPVVVEGYRTVALPDSGCGQTL</sequence>
<dbReference type="PROSITE" id="PS50158">
    <property type="entry name" value="ZF_CCHC"/>
    <property type="match status" value="1"/>
</dbReference>
<dbReference type="STRING" id="38772.ENSGAGP00000031397"/>
<keyword evidence="6" id="KW-1185">Reference proteome</keyword>
<keyword evidence="1" id="KW-0479">Metal-binding</keyword>
<dbReference type="InterPro" id="IPR036875">
    <property type="entry name" value="Znf_CCHC_sf"/>
</dbReference>
<evidence type="ECO:0000259" key="3">
    <source>
        <dbReference type="PROSITE" id="PS50158"/>
    </source>
</evidence>